<feature type="transmembrane region" description="Helical" evidence="1">
    <location>
        <begin position="6"/>
        <end position="26"/>
    </location>
</feature>
<gene>
    <name evidence="2" type="ORF">R1CP_10765</name>
</gene>
<dbReference type="Proteomes" id="UP000186108">
    <property type="component" value="Chromosome"/>
</dbReference>
<evidence type="ECO:0000313" key="3">
    <source>
        <dbReference type="Proteomes" id="UP000186108"/>
    </source>
</evidence>
<dbReference type="AlphaFoldDB" id="A0A1B1K2M8"/>
<feature type="transmembrane region" description="Helical" evidence="1">
    <location>
        <begin position="64"/>
        <end position="84"/>
    </location>
</feature>
<feature type="transmembrane region" description="Helical" evidence="1">
    <location>
        <begin position="38"/>
        <end position="58"/>
    </location>
</feature>
<keyword evidence="1" id="KW-1133">Transmembrane helix</keyword>
<dbReference type="PATRIC" id="fig|37919.13.peg.2212"/>
<reference evidence="2 3" key="1">
    <citation type="submission" date="2014-07" db="EMBL/GenBank/DDBJ databases">
        <authorList>
            <person name="Zhang J.E."/>
            <person name="Yang H."/>
            <person name="Guo J."/>
            <person name="Deng Z."/>
            <person name="Luo H."/>
            <person name="Luo M."/>
            <person name="Zhao B."/>
        </authorList>
    </citation>
    <scope>NUCLEOTIDE SEQUENCE [LARGE SCALE GENOMIC DNA]</scope>
    <source>
        <strain evidence="2 3">1CP</strain>
    </source>
</reference>
<evidence type="ECO:0000313" key="2">
    <source>
        <dbReference type="EMBL" id="ANS26866.1"/>
    </source>
</evidence>
<keyword evidence="1" id="KW-0812">Transmembrane</keyword>
<dbReference type="RefSeq" id="WP_065490141.1">
    <property type="nucleotide sequence ID" value="NZ_CP009111.1"/>
</dbReference>
<accession>A0A1B1K2M8</accession>
<organism evidence="2 3">
    <name type="scientific">Rhodococcus opacus</name>
    <name type="common">Nocardia opaca</name>
    <dbReference type="NCBI Taxonomy" id="37919"/>
    <lineage>
        <taxon>Bacteria</taxon>
        <taxon>Bacillati</taxon>
        <taxon>Actinomycetota</taxon>
        <taxon>Actinomycetes</taxon>
        <taxon>Mycobacteriales</taxon>
        <taxon>Nocardiaceae</taxon>
        <taxon>Rhodococcus</taxon>
    </lineage>
</organism>
<name>A0A1B1K2M8_RHOOP</name>
<evidence type="ECO:0000256" key="1">
    <source>
        <dbReference type="SAM" id="Phobius"/>
    </source>
</evidence>
<protein>
    <recommendedName>
        <fullName evidence="4">Integral membrane protein</fullName>
    </recommendedName>
</protein>
<proteinExistence type="predicted"/>
<feature type="transmembrane region" description="Helical" evidence="1">
    <location>
        <begin position="96"/>
        <end position="115"/>
    </location>
</feature>
<sequence length="116" mass="12336">MTVVYNLFFVCHLLGMAALVGGYFAVLGAPRISEVMVWGARLQFVTGLILVGLGEAALDKDYNHVKIGVKLLLSLVVVALAEIVRGKQNKGHDNPNLVHVTGGLGIVTVLVAALWT</sequence>
<keyword evidence="1" id="KW-0472">Membrane</keyword>
<evidence type="ECO:0008006" key="4">
    <source>
        <dbReference type="Google" id="ProtNLM"/>
    </source>
</evidence>
<dbReference type="EMBL" id="CP009111">
    <property type="protein sequence ID" value="ANS26866.1"/>
    <property type="molecule type" value="Genomic_DNA"/>
</dbReference>